<evidence type="ECO:0000259" key="1">
    <source>
        <dbReference type="Pfam" id="PF26215"/>
    </source>
</evidence>
<dbReference type="Proteomes" id="UP000268014">
    <property type="component" value="Unassembled WGS sequence"/>
</dbReference>
<organism evidence="4">
    <name type="scientific">Haemonchus placei</name>
    <name type="common">Barber's pole worm</name>
    <dbReference type="NCBI Taxonomy" id="6290"/>
    <lineage>
        <taxon>Eukaryota</taxon>
        <taxon>Metazoa</taxon>
        <taxon>Ecdysozoa</taxon>
        <taxon>Nematoda</taxon>
        <taxon>Chromadorea</taxon>
        <taxon>Rhabditida</taxon>
        <taxon>Rhabditina</taxon>
        <taxon>Rhabditomorpha</taxon>
        <taxon>Strongyloidea</taxon>
        <taxon>Trichostrongylidae</taxon>
        <taxon>Haemonchus</taxon>
    </lineage>
</organism>
<evidence type="ECO:0000313" key="3">
    <source>
        <dbReference type="Proteomes" id="UP000268014"/>
    </source>
</evidence>
<keyword evidence="3" id="KW-1185">Reference proteome</keyword>
<evidence type="ECO:0000313" key="4">
    <source>
        <dbReference type="WBParaSite" id="HPLM_0002069001-mRNA-1"/>
    </source>
</evidence>
<proteinExistence type="predicted"/>
<protein>
    <submittedName>
        <fullName evidence="4">Reverse transcriptase domain-containing protein</fullName>
    </submittedName>
</protein>
<name>A0A0N4X8J8_HAEPC</name>
<dbReference type="InterPro" id="IPR058912">
    <property type="entry name" value="HTH_animal"/>
</dbReference>
<sequence length="176" mass="20050">MERAALLPKAKTCYRTAATTGLIVSYQFHEQDEEAVIARMPIMYCRYIDDCCVITSAQQETDVLFEIFDQQSVSQVHKRSFAQRLASCLNTQLKISGRRYVVKWYQKNSSRNILLHAKAAHPEAVKRAVVRNMYSTVTGVCTGELKREEQRMLTCDIGNLMAMGHNTEGQARKLIL</sequence>
<dbReference type="WBParaSite" id="HPLM_0002069001-mRNA-1">
    <property type="protein sequence ID" value="HPLM_0002069001-mRNA-1"/>
    <property type="gene ID" value="HPLM_0002069001"/>
</dbReference>
<gene>
    <name evidence="2" type="ORF">HPLM_LOCUS20682</name>
</gene>
<dbReference type="OMA" id="MAMGHNT"/>
<dbReference type="Pfam" id="PF26215">
    <property type="entry name" value="HTH_animal"/>
    <property type="match status" value="1"/>
</dbReference>
<dbReference type="OrthoDB" id="5849335at2759"/>
<evidence type="ECO:0000313" key="2">
    <source>
        <dbReference type="EMBL" id="VDO85416.1"/>
    </source>
</evidence>
<feature type="domain" description="Helix-turn-helix" evidence="1">
    <location>
        <begin position="113"/>
        <end position="153"/>
    </location>
</feature>
<reference evidence="2 3" key="2">
    <citation type="submission" date="2018-11" db="EMBL/GenBank/DDBJ databases">
        <authorList>
            <consortium name="Pathogen Informatics"/>
        </authorList>
    </citation>
    <scope>NUCLEOTIDE SEQUENCE [LARGE SCALE GENOMIC DNA]</scope>
    <source>
        <strain evidence="2 3">MHpl1</strain>
    </source>
</reference>
<dbReference type="AlphaFoldDB" id="A0A0N4X8J8"/>
<dbReference type="EMBL" id="UZAF01022479">
    <property type="protein sequence ID" value="VDO85416.1"/>
    <property type="molecule type" value="Genomic_DNA"/>
</dbReference>
<accession>A0A0N4X8J8</accession>
<reference evidence="4" key="1">
    <citation type="submission" date="2017-02" db="UniProtKB">
        <authorList>
            <consortium name="WormBaseParasite"/>
        </authorList>
    </citation>
    <scope>IDENTIFICATION</scope>
</reference>